<accession>A0A5D4HC40</accession>
<dbReference type="EMBL" id="VSZS01000047">
    <property type="protein sequence ID" value="TYR36380.1"/>
    <property type="molecule type" value="Genomic_DNA"/>
</dbReference>
<evidence type="ECO:0000256" key="1">
    <source>
        <dbReference type="ARBA" id="ARBA00022723"/>
    </source>
</evidence>
<keyword evidence="1" id="KW-0479">Metal-binding</keyword>
<feature type="domain" description="Amidohydrolase 3" evidence="4">
    <location>
        <begin position="54"/>
        <end position="522"/>
    </location>
</feature>
<evidence type="ECO:0000313" key="6">
    <source>
        <dbReference type="EMBL" id="TYR36380.1"/>
    </source>
</evidence>
<reference evidence="6 7" key="1">
    <citation type="submission" date="2019-08" db="EMBL/GenBank/DDBJ databases">
        <authorList>
            <person name="Seo Y.L."/>
        </authorList>
    </citation>
    <scope>NUCLEOTIDE SEQUENCE [LARGE SCALE GENOMIC DNA]</scope>
    <source>
        <strain evidence="6 7">MaA-C15</strain>
    </source>
</reference>
<evidence type="ECO:0000313" key="7">
    <source>
        <dbReference type="Proteomes" id="UP000323258"/>
    </source>
</evidence>
<dbReference type="InterPro" id="IPR032466">
    <property type="entry name" value="Metal_Hydrolase"/>
</dbReference>
<dbReference type="SUPFAM" id="SSF51338">
    <property type="entry name" value="Composite domain of metallo-dependent hydrolases"/>
    <property type="match status" value="1"/>
</dbReference>
<dbReference type="InterPro" id="IPR033932">
    <property type="entry name" value="YtcJ-like"/>
</dbReference>
<evidence type="ECO:0000259" key="4">
    <source>
        <dbReference type="Pfam" id="PF07969"/>
    </source>
</evidence>
<keyword evidence="7" id="KW-1185">Reference proteome</keyword>
<organism evidence="6 7">
    <name type="scientific">Neoaquamicrobium microcysteis</name>
    <dbReference type="NCBI Taxonomy" id="2682781"/>
    <lineage>
        <taxon>Bacteria</taxon>
        <taxon>Pseudomonadati</taxon>
        <taxon>Pseudomonadota</taxon>
        <taxon>Alphaproteobacteria</taxon>
        <taxon>Hyphomicrobiales</taxon>
        <taxon>Phyllobacteriaceae</taxon>
        <taxon>Neoaquamicrobium</taxon>
    </lineage>
</organism>
<dbReference type="Gene3D" id="3.20.20.140">
    <property type="entry name" value="Metal-dependent hydrolases"/>
    <property type="match status" value="1"/>
</dbReference>
<comment type="caution">
    <text evidence="6">The sequence shown here is derived from an EMBL/GenBank/DDBJ whole genome shotgun (WGS) entry which is preliminary data.</text>
</comment>
<dbReference type="CDD" id="cd01300">
    <property type="entry name" value="YtcJ_like"/>
    <property type="match status" value="1"/>
</dbReference>
<dbReference type="InterPro" id="IPR054418">
    <property type="entry name" value="MQNX/HUTI_composite_N"/>
</dbReference>
<dbReference type="AlphaFoldDB" id="A0A5D4HC40"/>
<dbReference type="GO" id="GO:0016810">
    <property type="term" value="F:hydrolase activity, acting on carbon-nitrogen (but not peptide) bonds"/>
    <property type="evidence" value="ECO:0007669"/>
    <property type="project" value="InterPro"/>
</dbReference>
<dbReference type="Pfam" id="PF07969">
    <property type="entry name" value="Amidohydro_3"/>
    <property type="match status" value="1"/>
</dbReference>
<dbReference type="Proteomes" id="UP000323258">
    <property type="component" value="Unassembled WGS sequence"/>
</dbReference>
<dbReference type="PANTHER" id="PTHR22642">
    <property type="entry name" value="IMIDAZOLONEPROPIONASE"/>
    <property type="match status" value="1"/>
</dbReference>
<feature type="domain" description="Aminodeoxyfutalosine deaminase/Imidazolonepropionase-like composite" evidence="5">
    <location>
        <begin position="22"/>
        <end position="46"/>
    </location>
</feature>
<dbReference type="RefSeq" id="WP_148912869.1">
    <property type="nucleotide sequence ID" value="NZ_VSZS01000047.1"/>
</dbReference>
<dbReference type="SUPFAM" id="SSF51556">
    <property type="entry name" value="Metallo-dependent hydrolases"/>
    <property type="match status" value="1"/>
</dbReference>
<keyword evidence="2 6" id="KW-0378">Hydrolase</keyword>
<proteinExistence type="predicted"/>
<gene>
    <name evidence="6" type="ORF">FY036_01055</name>
</gene>
<dbReference type="Gene3D" id="3.10.310.70">
    <property type="match status" value="1"/>
</dbReference>
<dbReference type="GO" id="GO:0046872">
    <property type="term" value="F:metal ion binding"/>
    <property type="evidence" value="ECO:0007669"/>
    <property type="project" value="UniProtKB-KW"/>
</dbReference>
<name>A0A5D4HC40_9HYPH</name>
<dbReference type="InterPro" id="IPR013108">
    <property type="entry name" value="Amidohydro_3"/>
</dbReference>
<reference evidence="6 7" key="2">
    <citation type="submission" date="2019-09" db="EMBL/GenBank/DDBJ databases">
        <title>Mesorhizobium sp. MaA-C15 isolated from Microcystis aeruginosa.</title>
        <authorList>
            <person name="Jeong S.E."/>
            <person name="Jin H.M."/>
            <person name="Jeon C.O."/>
        </authorList>
    </citation>
    <scope>NUCLEOTIDE SEQUENCE [LARGE SCALE GENOMIC DNA]</scope>
    <source>
        <strain evidence="6 7">MaA-C15</strain>
    </source>
</reference>
<evidence type="ECO:0000256" key="3">
    <source>
        <dbReference type="ARBA" id="ARBA00022833"/>
    </source>
</evidence>
<evidence type="ECO:0000256" key="2">
    <source>
        <dbReference type="ARBA" id="ARBA00022801"/>
    </source>
</evidence>
<dbReference type="Gene3D" id="2.30.40.10">
    <property type="entry name" value="Urease, subunit C, domain 1"/>
    <property type="match status" value="1"/>
</dbReference>
<dbReference type="OrthoDB" id="9811399at2"/>
<dbReference type="Pfam" id="PF22039">
    <property type="entry name" value="HUTI_composite_bact"/>
    <property type="match status" value="1"/>
</dbReference>
<dbReference type="PANTHER" id="PTHR22642:SF2">
    <property type="entry name" value="PROTEIN LONG AFTER FAR-RED 3"/>
    <property type="match status" value="1"/>
</dbReference>
<keyword evidence="3" id="KW-0862">Zinc</keyword>
<dbReference type="InterPro" id="IPR011059">
    <property type="entry name" value="Metal-dep_hydrolase_composite"/>
</dbReference>
<evidence type="ECO:0000259" key="5">
    <source>
        <dbReference type="Pfam" id="PF22039"/>
    </source>
</evidence>
<sequence>MTVRLLRARRVLTMGDQGDAEAVAVLGDKILAVGSYEDMRSQFPKAQETDFGSGVLLPGFNDPHMHPARAAEYHIHAHLDPETVHSLDQLMDVMKKAAARTPTGQLVRGVRYDDVRATQGILINRDDLDRVSMDHPVLVTHFTGHIGIANSKALDMFGIAENSEPPSGGSYGRDESGRLNGILYGSGIQSLLPRLPEPDIEEKLKGFRALQQEFHAAGLTSVTDAIATPSILELFQEAERRGELSLRMGLLIWHTFYDHARSLGMHTGFGSDRLKWLAVKAVLDGAMSSATALLEEPYEGSNNVGKLVMTVDELNALVQRAQANGDRMAVHANGDKAISILLDAYEKAQALAPKPGLRHRVEHASLVTDELVERIRKLDAMVVPIMSYIPFHGDKLRRLFGNERAKRMVACRSFLDAGITVAGSSDYGACPYPPLYAIQAAMTRRDNEGELVGVEQCITIEEALKMYTINAAIVCGEDHLKGSIAPGLLADFVVLGEDPREVAADDVAAIPVLSTWVGGECVWAA</sequence>
<protein>
    <submittedName>
        <fullName evidence="6">Amidohydrolase family protein</fullName>
    </submittedName>
</protein>